<dbReference type="PANTHER" id="PTHR43179">
    <property type="entry name" value="RHAMNOSYLTRANSFERASE WBBL"/>
    <property type="match status" value="1"/>
</dbReference>
<evidence type="ECO:0000313" key="6">
    <source>
        <dbReference type="Proteomes" id="UP000706151"/>
    </source>
</evidence>
<dbReference type="InterPro" id="IPR029044">
    <property type="entry name" value="Nucleotide-diphossugar_trans"/>
</dbReference>
<feature type="domain" description="Glycosyltransferase 2-like" evidence="4">
    <location>
        <begin position="16"/>
        <end position="186"/>
    </location>
</feature>
<dbReference type="GO" id="GO:0016757">
    <property type="term" value="F:glycosyltransferase activity"/>
    <property type="evidence" value="ECO:0007669"/>
    <property type="project" value="UniProtKB-KW"/>
</dbReference>
<dbReference type="EMBL" id="JADJOT010000002">
    <property type="protein sequence ID" value="MBK7953058.1"/>
    <property type="molecule type" value="Genomic_DNA"/>
</dbReference>
<dbReference type="Proteomes" id="UP000706151">
    <property type="component" value="Unassembled WGS sequence"/>
</dbReference>
<dbReference type="Gene3D" id="3.90.550.10">
    <property type="entry name" value="Spore Coat Polysaccharide Biosynthesis Protein SpsA, Chain A"/>
    <property type="match status" value="1"/>
</dbReference>
<gene>
    <name evidence="5" type="ORF">IPK02_03245</name>
</gene>
<name>A0A935T8U1_9PROT</name>
<sequence length="329" mass="37458">MMEVATPKVLISVLNWNAVDLTIKCLSSLSELAYKNTEIVVVDNASKEGEANKIQLHYPDITVIRNQRNSGFAGGHNQAIQMAIDRGFDFVWLVNNDCRVQSSDLGKLLAAAADPKVGIVSPVIALPEVTGEERLQFVGSWFDWKTQSCIRPKDPDPILRREREFPNEMWVTGTAMLLRCEMLKRIGGLDERYFAYFEDNDLGARASRAGYLSRMAFDVTVLHQSFATTHDRPPHYFYLCNRNAYLFWIENTPKEFRAGIRRRLMARSLLEAQSLHRAGLEEHARACVVGLIDAIRGHFGSIKTRFQTNLVNVSIVNLLPYRLLDWLNR</sequence>
<comment type="caution">
    <text evidence="5">The sequence shown here is derived from an EMBL/GenBank/DDBJ whole genome shotgun (WGS) entry which is preliminary data.</text>
</comment>
<proteinExistence type="inferred from homology"/>
<keyword evidence="2" id="KW-0328">Glycosyltransferase</keyword>
<dbReference type="SUPFAM" id="SSF53448">
    <property type="entry name" value="Nucleotide-diphospho-sugar transferases"/>
    <property type="match status" value="1"/>
</dbReference>
<protein>
    <submittedName>
        <fullName evidence="5">Glycosyltransferase family 2 protein</fullName>
    </submittedName>
</protein>
<dbReference type="AlphaFoldDB" id="A0A935T8U1"/>
<keyword evidence="3" id="KW-0808">Transferase</keyword>
<reference evidence="5 6" key="1">
    <citation type="submission" date="2020-10" db="EMBL/GenBank/DDBJ databases">
        <title>Connecting structure to function with the recovery of over 1000 high-quality activated sludge metagenome-assembled genomes encoding full-length rRNA genes using long-read sequencing.</title>
        <authorList>
            <person name="Singleton C.M."/>
            <person name="Petriglieri F."/>
            <person name="Kristensen J.M."/>
            <person name="Kirkegaard R.H."/>
            <person name="Michaelsen T.Y."/>
            <person name="Andersen M.H."/>
            <person name="Karst S.M."/>
            <person name="Dueholm M.S."/>
            <person name="Nielsen P.H."/>
            <person name="Albertsen M."/>
        </authorList>
    </citation>
    <scope>NUCLEOTIDE SEQUENCE [LARGE SCALE GENOMIC DNA]</scope>
    <source>
        <strain evidence="5">Fred_18-Q3-R57-64_BAT3C.720</strain>
    </source>
</reference>
<dbReference type="Pfam" id="PF00535">
    <property type="entry name" value="Glycos_transf_2"/>
    <property type="match status" value="1"/>
</dbReference>
<dbReference type="PANTHER" id="PTHR43179:SF12">
    <property type="entry name" value="GALACTOFURANOSYLTRANSFERASE GLFT2"/>
    <property type="match status" value="1"/>
</dbReference>
<evidence type="ECO:0000313" key="5">
    <source>
        <dbReference type="EMBL" id="MBK7953058.1"/>
    </source>
</evidence>
<organism evidence="5 6">
    <name type="scientific">Candidatus Accumulibacter affinis</name>
    <dbReference type="NCBI Taxonomy" id="2954384"/>
    <lineage>
        <taxon>Bacteria</taxon>
        <taxon>Pseudomonadati</taxon>
        <taxon>Pseudomonadota</taxon>
        <taxon>Betaproteobacteria</taxon>
        <taxon>Candidatus Accumulibacter</taxon>
    </lineage>
</organism>
<dbReference type="InterPro" id="IPR001173">
    <property type="entry name" value="Glyco_trans_2-like"/>
</dbReference>
<evidence type="ECO:0000256" key="1">
    <source>
        <dbReference type="ARBA" id="ARBA00006739"/>
    </source>
</evidence>
<accession>A0A935T8U1</accession>
<dbReference type="CDD" id="cd04186">
    <property type="entry name" value="GT_2_like_c"/>
    <property type="match status" value="1"/>
</dbReference>
<evidence type="ECO:0000256" key="2">
    <source>
        <dbReference type="ARBA" id="ARBA00022676"/>
    </source>
</evidence>
<comment type="similarity">
    <text evidence="1">Belongs to the glycosyltransferase 2 family.</text>
</comment>
<evidence type="ECO:0000259" key="4">
    <source>
        <dbReference type="Pfam" id="PF00535"/>
    </source>
</evidence>
<evidence type="ECO:0000256" key="3">
    <source>
        <dbReference type="ARBA" id="ARBA00022679"/>
    </source>
</evidence>